<dbReference type="Pfam" id="PF15916">
    <property type="entry name" value="DUF4743"/>
    <property type="match status" value="1"/>
</dbReference>
<comment type="cofactor">
    <cofactor evidence="1">
        <name>Mg(2+)</name>
        <dbReference type="ChEBI" id="CHEBI:18420"/>
    </cofactor>
</comment>
<dbReference type="PROSITE" id="PS00893">
    <property type="entry name" value="NUDIX_BOX"/>
    <property type="match status" value="1"/>
</dbReference>
<evidence type="ECO:0000256" key="1">
    <source>
        <dbReference type="ARBA" id="ARBA00001946"/>
    </source>
</evidence>
<dbReference type="EC" id="3.6.1.-" evidence="4"/>
<protein>
    <submittedName>
        <fullName evidence="4">Thiamin pyrophosphokinase-related protein</fullName>
        <ecNumber evidence="4">3.6.1.-</ecNumber>
    </submittedName>
</protein>
<dbReference type="SUPFAM" id="SSF55811">
    <property type="entry name" value="Nudix"/>
    <property type="match status" value="1"/>
</dbReference>
<dbReference type="RefSeq" id="WP_240317842.1">
    <property type="nucleotide sequence ID" value="NZ_CP031252.1"/>
</dbReference>
<dbReference type="GO" id="GO:0016301">
    <property type="term" value="F:kinase activity"/>
    <property type="evidence" value="ECO:0007669"/>
    <property type="project" value="UniProtKB-KW"/>
</dbReference>
<keyword evidence="4" id="KW-0418">Kinase</keyword>
<dbReference type="AlphaFoldDB" id="A0A378TZM9"/>
<dbReference type="Pfam" id="PF00293">
    <property type="entry name" value="NUDIX"/>
    <property type="match status" value="1"/>
</dbReference>
<keyword evidence="2 4" id="KW-0378">Hydrolase</keyword>
<keyword evidence="4" id="KW-0808">Transferase</keyword>
<name>A0A378TZM9_NEIEL</name>
<organism evidence="4 5">
    <name type="scientific">Neisseria elongata</name>
    <dbReference type="NCBI Taxonomy" id="495"/>
    <lineage>
        <taxon>Bacteria</taxon>
        <taxon>Pseudomonadati</taxon>
        <taxon>Pseudomonadota</taxon>
        <taxon>Betaproteobacteria</taxon>
        <taxon>Neisseriales</taxon>
        <taxon>Neisseriaceae</taxon>
        <taxon>Neisseria</taxon>
    </lineage>
</organism>
<dbReference type="InterPro" id="IPR000086">
    <property type="entry name" value="NUDIX_hydrolase_dom"/>
</dbReference>
<evidence type="ECO:0000313" key="5">
    <source>
        <dbReference type="Proteomes" id="UP000254927"/>
    </source>
</evidence>
<evidence type="ECO:0000313" key="4">
    <source>
        <dbReference type="EMBL" id="STZ68367.1"/>
    </source>
</evidence>
<reference evidence="4 5" key="1">
    <citation type="submission" date="2018-06" db="EMBL/GenBank/DDBJ databases">
        <authorList>
            <consortium name="Pathogen Informatics"/>
            <person name="Doyle S."/>
        </authorList>
    </citation>
    <scope>NUCLEOTIDE SEQUENCE [LARGE SCALE GENOMIC DNA]</scope>
    <source>
        <strain evidence="4 5">NCTC10660</strain>
    </source>
</reference>
<dbReference type="InterPro" id="IPR020084">
    <property type="entry name" value="NUDIX_hydrolase_CS"/>
</dbReference>
<feature type="domain" description="Nudix hydrolase" evidence="3">
    <location>
        <begin position="126"/>
        <end position="270"/>
    </location>
</feature>
<dbReference type="EMBL" id="UGQW01000002">
    <property type="protein sequence ID" value="STZ68367.1"/>
    <property type="molecule type" value="Genomic_DNA"/>
</dbReference>
<dbReference type="PROSITE" id="PS51462">
    <property type="entry name" value="NUDIX"/>
    <property type="match status" value="1"/>
</dbReference>
<sequence>MHLPYSSMPPLPTTLQDGLLSALQTAFRYHAEDWLPLRLNGLALGFVNEVWRKHLIQDWPNPLHEDSDGLHLVADNWREMGRQLEQLARRWHDAGLFGGWRNERFDVWSGDSRQILFALERSAFRPLGLYSHAVHINGLAVTEEGLRFWIARRSPHKAVDPNKLDTLVGGGISAGEQIWEAAKREGHEEAGLTDAVLNRLQYTGHCISLHQVSRGLHRECLHIFDVILPNEVIPQNQDGEVASFALMSAEEAALAMCNGEMMNDSVLVTADLFHRLGMLDCGHPLAAYLQAARHSTDLIGRPSENMFGPNSAK</sequence>
<dbReference type="Proteomes" id="UP000254927">
    <property type="component" value="Unassembled WGS sequence"/>
</dbReference>
<dbReference type="InterPro" id="IPR031804">
    <property type="entry name" value="DUF4743"/>
</dbReference>
<gene>
    <name evidence="4" type="ORF">NCTC10660_01883</name>
</gene>
<dbReference type="Gene3D" id="3.90.79.10">
    <property type="entry name" value="Nucleoside Triphosphate Pyrophosphohydrolase"/>
    <property type="match status" value="1"/>
</dbReference>
<proteinExistence type="predicted"/>
<accession>A0A378TZM9</accession>
<dbReference type="InterPro" id="IPR015797">
    <property type="entry name" value="NUDIX_hydrolase-like_dom_sf"/>
</dbReference>
<evidence type="ECO:0000256" key="2">
    <source>
        <dbReference type="ARBA" id="ARBA00022801"/>
    </source>
</evidence>
<dbReference type="GO" id="GO:0016787">
    <property type="term" value="F:hydrolase activity"/>
    <property type="evidence" value="ECO:0007669"/>
    <property type="project" value="UniProtKB-KW"/>
</dbReference>
<dbReference type="GeneID" id="93352870"/>
<evidence type="ECO:0000259" key="3">
    <source>
        <dbReference type="PROSITE" id="PS51462"/>
    </source>
</evidence>
<dbReference type="CDD" id="cd03676">
    <property type="entry name" value="NUDIX_Tnr3_like"/>
    <property type="match status" value="1"/>
</dbReference>